<dbReference type="GO" id="GO:0019899">
    <property type="term" value="F:enzyme binding"/>
    <property type="evidence" value="ECO:0007669"/>
    <property type="project" value="TreeGrafter"/>
</dbReference>
<evidence type="ECO:0000313" key="8">
    <source>
        <dbReference type="Proteomes" id="UP000070544"/>
    </source>
</evidence>
<keyword evidence="5 6" id="KW-0472">Membrane</keyword>
<keyword evidence="8" id="KW-1185">Reference proteome</keyword>
<accession>A0A138ZXF8</accession>
<dbReference type="PANTHER" id="PTHR23291">
    <property type="entry name" value="BAX INHIBITOR-RELATED"/>
    <property type="match status" value="1"/>
</dbReference>
<feature type="transmembrane region" description="Helical" evidence="6">
    <location>
        <begin position="207"/>
        <end position="227"/>
    </location>
</feature>
<feature type="transmembrane region" description="Helical" evidence="6">
    <location>
        <begin position="56"/>
        <end position="74"/>
    </location>
</feature>
<evidence type="ECO:0000256" key="4">
    <source>
        <dbReference type="ARBA" id="ARBA00022989"/>
    </source>
</evidence>
<sequence>MTSTASLDDLLSSLSRTSPLSKPVQKHLTSVYTFLSLLLLSATAGCYVHLSHIFHGGFLSMMVGAGLSAALAVTSPTYKNNGTRRWLATGAAFCQGLSLGPLLSHLSHTGNTSLIFQALSSSTIIFGSFSLASYMASQRVILYTVALLGSLGGTMAWLSLWNVFMGSRPTMAAELYLGLALVAGYIVVDTQLILARAERGIRDVTSDAFTLFVDAVQLFVRVLVLLAKNREEKDERERKRSARNRR</sequence>
<dbReference type="Proteomes" id="UP000070544">
    <property type="component" value="Unassembled WGS sequence"/>
</dbReference>
<feature type="transmembrane region" description="Helical" evidence="6">
    <location>
        <begin position="86"/>
        <end position="103"/>
    </location>
</feature>
<keyword evidence="4 6" id="KW-1133">Transmembrane helix</keyword>
<evidence type="ECO:0000256" key="2">
    <source>
        <dbReference type="ARBA" id="ARBA00010350"/>
    </source>
</evidence>
<dbReference type="OMA" id="SRDFIMH"/>
<organism evidence="7 8">
    <name type="scientific">Gonapodya prolifera (strain JEL478)</name>
    <name type="common">Monoblepharis prolifera</name>
    <dbReference type="NCBI Taxonomy" id="1344416"/>
    <lineage>
        <taxon>Eukaryota</taxon>
        <taxon>Fungi</taxon>
        <taxon>Fungi incertae sedis</taxon>
        <taxon>Chytridiomycota</taxon>
        <taxon>Chytridiomycota incertae sedis</taxon>
        <taxon>Monoblepharidomycetes</taxon>
        <taxon>Monoblepharidales</taxon>
        <taxon>Gonapodyaceae</taxon>
        <taxon>Gonapodya</taxon>
    </lineage>
</organism>
<dbReference type="AlphaFoldDB" id="A0A138ZXF8"/>
<comment type="subcellular location">
    <subcellularLocation>
        <location evidence="1">Membrane</location>
        <topology evidence="1">Multi-pass membrane protein</topology>
    </subcellularLocation>
</comment>
<feature type="transmembrane region" description="Helical" evidence="6">
    <location>
        <begin position="115"/>
        <end position="134"/>
    </location>
</feature>
<evidence type="ECO:0000256" key="1">
    <source>
        <dbReference type="ARBA" id="ARBA00004141"/>
    </source>
</evidence>
<gene>
    <name evidence="7" type="ORF">M427DRAFT_64582</name>
</gene>
<dbReference type="Pfam" id="PF01027">
    <property type="entry name" value="Bax1-I"/>
    <property type="match status" value="1"/>
</dbReference>
<evidence type="ECO:0008006" key="9">
    <source>
        <dbReference type="Google" id="ProtNLM"/>
    </source>
</evidence>
<dbReference type="GO" id="GO:0033119">
    <property type="term" value="P:negative regulation of RNA splicing"/>
    <property type="evidence" value="ECO:0007669"/>
    <property type="project" value="TreeGrafter"/>
</dbReference>
<dbReference type="GO" id="GO:0034620">
    <property type="term" value="P:cellular response to unfolded protein"/>
    <property type="evidence" value="ECO:0007669"/>
    <property type="project" value="TreeGrafter"/>
</dbReference>
<protein>
    <recommendedName>
        <fullName evidence="9">Bax inhibitor family protein</fullName>
    </recommendedName>
</protein>
<proteinExistence type="inferred from homology"/>
<dbReference type="STRING" id="1344416.A0A138ZXF8"/>
<dbReference type="PANTHER" id="PTHR23291:SF32">
    <property type="entry name" value="BAX INHIBITOR 1"/>
    <property type="match status" value="1"/>
</dbReference>
<keyword evidence="3 6" id="KW-0812">Transmembrane</keyword>
<feature type="transmembrane region" description="Helical" evidence="6">
    <location>
        <begin position="175"/>
        <end position="195"/>
    </location>
</feature>
<evidence type="ECO:0000256" key="3">
    <source>
        <dbReference type="ARBA" id="ARBA00022692"/>
    </source>
</evidence>
<dbReference type="GO" id="GO:2001234">
    <property type="term" value="P:negative regulation of apoptotic signaling pathway"/>
    <property type="evidence" value="ECO:0007669"/>
    <property type="project" value="TreeGrafter"/>
</dbReference>
<feature type="transmembrane region" description="Helical" evidence="6">
    <location>
        <begin position="31"/>
        <end position="50"/>
    </location>
</feature>
<comment type="similarity">
    <text evidence="2 6">Belongs to the BI1 family.</text>
</comment>
<evidence type="ECO:0000313" key="7">
    <source>
        <dbReference type="EMBL" id="KXS09202.1"/>
    </source>
</evidence>
<dbReference type="InterPro" id="IPR006214">
    <property type="entry name" value="Bax_inhibitor_1-related"/>
</dbReference>
<dbReference type="OrthoDB" id="1277691at2759"/>
<dbReference type="GO" id="GO:0031966">
    <property type="term" value="C:mitochondrial membrane"/>
    <property type="evidence" value="ECO:0007669"/>
    <property type="project" value="TreeGrafter"/>
</dbReference>
<evidence type="ECO:0000256" key="6">
    <source>
        <dbReference type="RuleBase" id="RU004379"/>
    </source>
</evidence>
<dbReference type="EMBL" id="KQ965881">
    <property type="protein sequence ID" value="KXS09202.1"/>
    <property type="molecule type" value="Genomic_DNA"/>
</dbReference>
<feature type="transmembrane region" description="Helical" evidence="6">
    <location>
        <begin position="141"/>
        <end position="163"/>
    </location>
</feature>
<reference evidence="7 8" key="1">
    <citation type="journal article" date="2015" name="Genome Biol. Evol.">
        <title>Phylogenomic analyses indicate that early fungi evolved digesting cell walls of algal ancestors of land plants.</title>
        <authorList>
            <person name="Chang Y."/>
            <person name="Wang S."/>
            <person name="Sekimoto S."/>
            <person name="Aerts A.L."/>
            <person name="Choi C."/>
            <person name="Clum A."/>
            <person name="LaButti K.M."/>
            <person name="Lindquist E.A."/>
            <person name="Yee Ngan C."/>
            <person name="Ohm R.A."/>
            <person name="Salamov A.A."/>
            <person name="Grigoriev I.V."/>
            <person name="Spatafora J.W."/>
            <person name="Berbee M.L."/>
        </authorList>
    </citation>
    <scope>NUCLEOTIDE SEQUENCE [LARGE SCALE GENOMIC DNA]</scope>
    <source>
        <strain evidence="7 8">JEL478</strain>
    </source>
</reference>
<name>A0A138ZXF8_GONPJ</name>
<evidence type="ECO:0000256" key="5">
    <source>
        <dbReference type="ARBA" id="ARBA00023136"/>
    </source>
</evidence>